<comment type="cofactor">
    <cofactor evidence="7">
        <name>Zn(2+)</name>
        <dbReference type="ChEBI" id="CHEBI:29105"/>
    </cofactor>
    <text evidence="7">Binds 2 Zn(2+) ions per subunit.</text>
</comment>
<evidence type="ECO:0000256" key="8">
    <source>
        <dbReference type="RuleBase" id="RU004279"/>
    </source>
</evidence>
<dbReference type="GO" id="GO:0003899">
    <property type="term" value="F:DNA-directed RNA polymerase activity"/>
    <property type="evidence" value="ECO:0007669"/>
    <property type="project" value="UniProtKB-UniRule"/>
</dbReference>
<evidence type="ECO:0000256" key="1">
    <source>
        <dbReference type="ARBA" id="ARBA00022478"/>
    </source>
</evidence>
<dbReference type="Pfam" id="PF05000">
    <property type="entry name" value="RNA_pol_Rpb1_4"/>
    <property type="match status" value="1"/>
</dbReference>
<dbReference type="GO" id="GO:0000428">
    <property type="term" value="C:DNA-directed RNA polymerase complex"/>
    <property type="evidence" value="ECO:0007669"/>
    <property type="project" value="UniProtKB-KW"/>
</dbReference>
<dbReference type="GO" id="GO:0008270">
    <property type="term" value="F:zinc ion binding"/>
    <property type="evidence" value="ECO:0007669"/>
    <property type="project" value="UniProtKB-UniRule"/>
</dbReference>
<keyword evidence="5 7" id="KW-0804">Transcription</keyword>
<feature type="binding site" evidence="7">
    <location>
        <position position="452"/>
    </location>
    <ligand>
        <name>Mg(2+)</name>
        <dbReference type="ChEBI" id="CHEBI:18420"/>
    </ligand>
</feature>
<feature type="binding site" evidence="7">
    <location>
        <position position="79"/>
    </location>
    <ligand>
        <name>Zn(2+)</name>
        <dbReference type="ChEBI" id="CHEBI:29105"/>
        <label>1</label>
    </ligand>
</feature>
<evidence type="ECO:0000256" key="3">
    <source>
        <dbReference type="ARBA" id="ARBA00022695"/>
    </source>
</evidence>
<protein>
    <recommendedName>
        <fullName evidence="7">DNA-directed RNA polymerase subunit beta'</fullName>
        <shortName evidence="7">RNAP subunit beta'</shortName>
        <ecNumber evidence="7">2.7.7.6</ecNumber>
    </recommendedName>
    <alternativeName>
        <fullName evidence="7">RNA polymerase subunit beta'</fullName>
    </alternativeName>
    <alternativeName>
        <fullName evidence="7">Transcriptase subunit beta'</fullName>
    </alternativeName>
</protein>
<feature type="binding site" evidence="7">
    <location>
        <position position="66"/>
    </location>
    <ligand>
        <name>Zn(2+)</name>
        <dbReference type="ChEBI" id="CHEBI:29105"/>
        <label>1</label>
    </ligand>
</feature>
<comment type="similarity">
    <text evidence="7 8">Belongs to the RNA polymerase beta' chain family.</text>
</comment>
<dbReference type="InterPro" id="IPR007081">
    <property type="entry name" value="RNA_pol_Rpb1_5"/>
</dbReference>
<dbReference type="InterPro" id="IPR038120">
    <property type="entry name" value="Rpb1_funnel_sf"/>
</dbReference>
<dbReference type="InterPro" id="IPR012754">
    <property type="entry name" value="DNA-dir_RpoC_beta_prime_bact"/>
</dbReference>
<dbReference type="Gene3D" id="2.40.40.20">
    <property type="match status" value="1"/>
</dbReference>
<comment type="caution">
    <text evidence="10">The sequence shown here is derived from an EMBL/GenBank/DDBJ whole genome shotgun (WGS) entry which is preliminary data.</text>
</comment>
<dbReference type="InterPro" id="IPR000722">
    <property type="entry name" value="RNA_pol_asu"/>
</dbReference>
<organism evidence="10 11">
    <name type="scientific">candidate division TA06 bacterium B3_TA06</name>
    <dbReference type="NCBI Taxonomy" id="2012487"/>
    <lineage>
        <taxon>Bacteria</taxon>
        <taxon>Bacteria division TA06</taxon>
    </lineage>
</organism>
<feature type="binding site" evidence="7">
    <location>
        <position position="82"/>
    </location>
    <ligand>
        <name>Zn(2+)</name>
        <dbReference type="ChEBI" id="CHEBI:29105"/>
        <label>1</label>
    </ligand>
</feature>
<keyword evidence="2 7" id="KW-0808">Transferase</keyword>
<evidence type="ECO:0000256" key="5">
    <source>
        <dbReference type="ARBA" id="ARBA00023163"/>
    </source>
</evidence>
<gene>
    <name evidence="7 10" type="primary">rpoC</name>
    <name evidence="10" type="ORF">CEE36_06025</name>
</gene>
<dbReference type="InterPro" id="IPR007083">
    <property type="entry name" value="RNA_pol_Rpb1_4"/>
</dbReference>
<dbReference type="Pfam" id="PF04983">
    <property type="entry name" value="RNA_pol_Rpb1_3"/>
    <property type="match status" value="1"/>
</dbReference>
<evidence type="ECO:0000313" key="11">
    <source>
        <dbReference type="Proteomes" id="UP000317778"/>
    </source>
</evidence>
<keyword evidence="7" id="KW-0460">Magnesium</keyword>
<dbReference type="Gene3D" id="1.10.1790.20">
    <property type="match status" value="1"/>
</dbReference>
<dbReference type="Gene3D" id="4.10.860.120">
    <property type="entry name" value="RNA polymerase II, clamp domain"/>
    <property type="match status" value="1"/>
</dbReference>
<comment type="cofactor">
    <cofactor evidence="7">
        <name>Mg(2+)</name>
        <dbReference type="ChEBI" id="CHEBI:18420"/>
    </cofactor>
    <text evidence="7">Binds 1 Mg(2+) ion per subunit.</text>
</comment>
<dbReference type="PANTHER" id="PTHR19376:SF54">
    <property type="entry name" value="DNA-DIRECTED RNA POLYMERASE SUBUNIT BETA"/>
    <property type="match status" value="1"/>
</dbReference>
<dbReference type="CDD" id="cd02655">
    <property type="entry name" value="RNAP_beta'_C"/>
    <property type="match status" value="1"/>
</dbReference>
<dbReference type="InterPro" id="IPR006592">
    <property type="entry name" value="RNA_pol_N"/>
</dbReference>
<comment type="catalytic activity">
    <reaction evidence="6 7 8">
        <text>RNA(n) + a ribonucleoside 5'-triphosphate = RNA(n+1) + diphosphate</text>
        <dbReference type="Rhea" id="RHEA:21248"/>
        <dbReference type="Rhea" id="RHEA-COMP:14527"/>
        <dbReference type="Rhea" id="RHEA-COMP:17342"/>
        <dbReference type="ChEBI" id="CHEBI:33019"/>
        <dbReference type="ChEBI" id="CHEBI:61557"/>
        <dbReference type="ChEBI" id="CHEBI:140395"/>
        <dbReference type="EC" id="2.7.7.6"/>
    </reaction>
</comment>
<keyword evidence="7" id="KW-0862">Zinc</keyword>
<dbReference type="GO" id="GO:0003677">
    <property type="term" value="F:DNA binding"/>
    <property type="evidence" value="ECO:0007669"/>
    <property type="project" value="UniProtKB-UniRule"/>
</dbReference>
<dbReference type="CDD" id="cd01609">
    <property type="entry name" value="RNAP_beta'_N"/>
    <property type="match status" value="1"/>
</dbReference>
<dbReference type="HAMAP" id="MF_01322">
    <property type="entry name" value="RNApol_bact_RpoC"/>
    <property type="match status" value="1"/>
</dbReference>
<dbReference type="Pfam" id="PF04997">
    <property type="entry name" value="RNA_pol_Rpb1_1"/>
    <property type="match status" value="1"/>
</dbReference>
<feature type="domain" description="RNA polymerase N-terminal" evidence="9">
    <location>
        <begin position="227"/>
        <end position="506"/>
    </location>
</feature>
<keyword evidence="4 7" id="KW-0479">Metal-binding</keyword>
<dbReference type="InterPro" id="IPR045867">
    <property type="entry name" value="DNA-dir_RpoC_beta_prime"/>
</dbReference>
<dbReference type="EC" id="2.7.7.6" evidence="7"/>
<accession>A0A532V6K1</accession>
<dbReference type="Proteomes" id="UP000317778">
    <property type="component" value="Unassembled WGS sequence"/>
</dbReference>
<dbReference type="PANTHER" id="PTHR19376">
    <property type="entry name" value="DNA-DIRECTED RNA POLYMERASE"/>
    <property type="match status" value="1"/>
</dbReference>
<keyword evidence="3 7" id="KW-0548">Nucleotidyltransferase</keyword>
<dbReference type="Pfam" id="PF00623">
    <property type="entry name" value="RNA_pol_Rpb1_2"/>
    <property type="match status" value="1"/>
</dbReference>
<dbReference type="Gene3D" id="1.10.132.30">
    <property type="match status" value="1"/>
</dbReference>
<dbReference type="Gene3D" id="1.10.274.100">
    <property type="entry name" value="RNA polymerase Rpb1, domain 3"/>
    <property type="match status" value="2"/>
</dbReference>
<feature type="binding site" evidence="7">
    <location>
        <position position="870"/>
    </location>
    <ligand>
        <name>Zn(2+)</name>
        <dbReference type="ChEBI" id="CHEBI:29105"/>
        <label>2</label>
    </ligand>
</feature>
<dbReference type="NCBIfam" id="TIGR02386">
    <property type="entry name" value="rpoC_TIGR"/>
    <property type="match status" value="1"/>
</dbReference>
<reference evidence="10 11" key="1">
    <citation type="submission" date="2017-06" db="EMBL/GenBank/DDBJ databases">
        <title>Novel microbial phyla capable of carbon fixation and sulfur reduction in deep-sea sediments.</title>
        <authorList>
            <person name="Huang J."/>
            <person name="Baker B."/>
            <person name="Wang Y."/>
        </authorList>
    </citation>
    <scope>NUCLEOTIDE SEQUENCE [LARGE SCALE GENOMIC DNA]</scope>
    <source>
        <strain evidence="10">B3_TA06</strain>
    </source>
</reference>
<feature type="binding site" evidence="7">
    <location>
        <position position="64"/>
    </location>
    <ligand>
        <name>Zn(2+)</name>
        <dbReference type="ChEBI" id="CHEBI:29105"/>
        <label>1</label>
    </ligand>
</feature>
<dbReference type="Gene3D" id="1.10.40.90">
    <property type="match status" value="1"/>
</dbReference>
<proteinExistence type="inferred from homology"/>
<feature type="binding site" evidence="7">
    <location>
        <position position="860"/>
    </location>
    <ligand>
        <name>Zn(2+)</name>
        <dbReference type="ChEBI" id="CHEBI:29105"/>
        <label>2</label>
    </ligand>
</feature>
<evidence type="ECO:0000256" key="4">
    <source>
        <dbReference type="ARBA" id="ARBA00022723"/>
    </source>
</evidence>
<dbReference type="SMART" id="SM00663">
    <property type="entry name" value="RPOLA_N"/>
    <property type="match status" value="1"/>
</dbReference>
<name>A0A532V6K1_UNCT6</name>
<feature type="binding site" evidence="7">
    <location>
        <position position="454"/>
    </location>
    <ligand>
        <name>Mg(2+)</name>
        <dbReference type="ChEBI" id="CHEBI:18420"/>
    </ligand>
</feature>
<dbReference type="InterPro" id="IPR007080">
    <property type="entry name" value="RNA_pol_Rpb1_1"/>
</dbReference>
<dbReference type="InterPro" id="IPR007066">
    <property type="entry name" value="RNA_pol_Rpb1_3"/>
</dbReference>
<dbReference type="Gene3D" id="2.40.50.100">
    <property type="match status" value="3"/>
</dbReference>
<feature type="binding site" evidence="7">
    <location>
        <position position="456"/>
    </location>
    <ligand>
        <name>Mg(2+)</name>
        <dbReference type="ChEBI" id="CHEBI:18420"/>
    </ligand>
</feature>
<evidence type="ECO:0000256" key="2">
    <source>
        <dbReference type="ARBA" id="ARBA00022679"/>
    </source>
</evidence>
<dbReference type="GO" id="GO:0000287">
    <property type="term" value="F:magnesium ion binding"/>
    <property type="evidence" value="ECO:0007669"/>
    <property type="project" value="UniProtKB-UniRule"/>
</dbReference>
<evidence type="ECO:0000313" key="10">
    <source>
        <dbReference type="EMBL" id="TKJ42821.1"/>
    </source>
</evidence>
<sequence length="1343" mass="150360">MPPDRVEGWDFDALRIQIASPEDVRSWSMGEVTKAETINYRTQKPERDGLFCERIFGPVKNYECSCGKYKKVRYKGIVCDRCGVEVTTSAVRRERMGHIELAIPVVHSLFYKVPPSKIGKLLDLSAGQIESIVNYEAYVVLETGSSTYKKLSLIYDEDEYHDVISRYEGLKAGMGTESLLELLRAIDLDDLSAELKSRIKHEVSKRRALLDRLKIVEAFRQSENRVEWMILEVIPVIPPDLRPLVALEGGRYATSDINDLYKRVVVRNNRLKHLMSIKTPDIILKNEKRMLQEALNALFDNEHLSRPVRGRGNRPLKSLSETLRGKQGRFRRNLLGKRVDYSGRSVIVVDPHLKLYECSLPKEMGKELFKPIVLQRLEERKVAQSDRSAKELFRMEAPEMWEVLEEIVKSHPVLLNRAPTLHRVSVQAFYPRLWENRAIGIHPLVCPPFNADFDGDTMSVHVPFTPEAILESSVLLLAPNNILSPANGKPLMVPGQDMVLGIYYLTKQHPGKARDPRPLYDRFEELHLAYENKTMGLFDEIDWLHKGKRVKTTVGRVFLNEVLPEELRFVNKALNRRETVNLIDACFRGFGFRCTAELLDSLKELGFDYATRSGASIGMDDLVEPRVKQKIIGQAMKEAKRYYDAYEKGVITERERYNNVVNMWVNASRELLDYMMNDLTEDQEGFNPLFMLIDSDARGSKDQAKQLAAMRGLMSRPSRRLTGEEVIERPIISSFKNGLTVLEYFLSTHGARKGLTDTALKTAEAGYLTRRLVDVAQDVIVAIEDCGTILGEEVGALREGGKVMEALSERITGRIALQSVQNPITGEAIVYAGEEITEEKAAEIEQVGIEKVRVRSVLTCEAASGVCAQCYGRNPATGRMVEIGEAVGIMGAQSIGEPGTQLTLRTFHYGGVAQRAAEETSMEAKFDGKVGVGKLETVQRSDGAVIVIGEGGTIELTSQKRKATFVVPKGSLLLLKDGEEVGEGTVLFEWEPYVISIIALNPGKVRFVDIIPGVTLREDVVGTSERKQMIIVEDREKRRHPQLKICGAKGKVLGRYELPAGAYLLVEDGAEIGPGEILAKFQREIGKTTDITGGLPRVSELFEAKHPKNPAIIADIDGTVRIDPPQEGVRRLRILSESGTEKEYKIPYAKYLLVEDTGYVKAGEKLCEGNIDPHDILRVKGRMAVMEYLTNEIQEVYRMQGVRINDKHIALIVRQMLSKVKIDDPGDSTFVEGEIIEKQRIQEVNDKLRADGVAPATFHPILLGITKASLTTNSFFAAASFQETTRVLSMAAVEGKVDHLTGLKENVIVGKLIPAGTGFPGFVLKDAEEEIIEQREMPKTEAG</sequence>
<dbReference type="GO" id="GO:0006351">
    <property type="term" value="P:DNA-templated transcription"/>
    <property type="evidence" value="ECO:0007669"/>
    <property type="project" value="UniProtKB-UniRule"/>
</dbReference>
<dbReference type="Pfam" id="PF04998">
    <property type="entry name" value="RNA_pol_Rpb1_5"/>
    <property type="match status" value="1"/>
</dbReference>
<feature type="binding site" evidence="7">
    <location>
        <position position="786"/>
    </location>
    <ligand>
        <name>Zn(2+)</name>
        <dbReference type="ChEBI" id="CHEBI:29105"/>
        <label>2</label>
    </ligand>
</feature>
<keyword evidence="1 7" id="KW-0240">DNA-directed RNA polymerase</keyword>
<comment type="function">
    <text evidence="7 8">DNA-dependent RNA polymerase catalyzes the transcription of DNA into RNA using the four ribonucleoside triphosphates as substrates.</text>
</comment>
<comment type="subunit">
    <text evidence="7">The RNAP catalytic core consists of 2 alpha, 1 beta, 1 beta' and 1 omega subunit. When a sigma factor is associated with the core the holoenzyme is formed, which can initiate transcription.</text>
</comment>
<dbReference type="InterPro" id="IPR042102">
    <property type="entry name" value="RNA_pol_Rpb1_3_sf"/>
</dbReference>
<evidence type="ECO:0000256" key="6">
    <source>
        <dbReference type="ARBA" id="ARBA00048552"/>
    </source>
</evidence>
<dbReference type="Gene3D" id="1.10.150.390">
    <property type="match status" value="1"/>
</dbReference>
<dbReference type="EMBL" id="NJBO01000008">
    <property type="protein sequence ID" value="TKJ42821.1"/>
    <property type="molecule type" value="Genomic_DNA"/>
</dbReference>
<feature type="binding site" evidence="7">
    <location>
        <position position="867"/>
    </location>
    <ligand>
        <name>Zn(2+)</name>
        <dbReference type="ChEBI" id="CHEBI:29105"/>
        <label>2</label>
    </ligand>
</feature>
<evidence type="ECO:0000259" key="9">
    <source>
        <dbReference type="SMART" id="SM00663"/>
    </source>
</evidence>
<evidence type="ECO:0000256" key="7">
    <source>
        <dbReference type="HAMAP-Rule" id="MF_01322"/>
    </source>
</evidence>
<dbReference type="SUPFAM" id="SSF64484">
    <property type="entry name" value="beta and beta-prime subunits of DNA dependent RNA-polymerase"/>
    <property type="match status" value="1"/>
</dbReference>
<dbReference type="InterPro" id="IPR044893">
    <property type="entry name" value="RNA_pol_Rpb1_clamp_domain"/>
</dbReference>